<name>A0ABR2GVM1_9EUKA</name>
<dbReference type="PANTHER" id="PTHR11102">
    <property type="entry name" value="SEL-1-LIKE PROTEIN"/>
    <property type="match status" value="1"/>
</dbReference>
<evidence type="ECO:0000313" key="2">
    <source>
        <dbReference type="EMBL" id="KAK8837968.1"/>
    </source>
</evidence>
<dbReference type="InterPro" id="IPR011990">
    <property type="entry name" value="TPR-like_helical_dom_sf"/>
</dbReference>
<dbReference type="PANTHER" id="PTHR11102:SF160">
    <property type="entry name" value="ERAD-ASSOCIATED E3 UBIQUITIN-PROTEIN LIGASE COMPONENT HRD3"/>
    <property type="match status" value="1"/>
</dbReference>
<comment type="similarity">
    <text evidence="1">Belongs to the sel-1 family.</text>
</comment>
<comment type="caution">
    <text evidence="2">The sequence shown here is derived from an EMBL/GenBank/DDBJ whole genome shotgun (WGS) entry which is preliminary data.</text>
</comment>
<dbReference type="EMBL" id="JAPFFF010000057">
    <property type="protein sequence ID" value="KAK8837968.1"/>
    <property type="molecule type" value="Genomic_DNA"/>
</dbReference>
<evidence type="ECO:0000313" key="3">
    <source>
        <dbReference type="Proteomes" id="UP001470230"/>
    </source>
</evidence>
<accession>A0ABR2GVM1</accession>
<dbReference type="SMART" id="SM00671">
    <property type="entry name" value="SEL1"/>
    <property type="match status" value="3"/>
</dbReference>
<reference evidence="2 3" key="1">
    <citation type="submission" date="2024-04" db="EMBL/GenBank/DDBJ databases">
        <title>Tritrichomonas musculus Genome.</title>
        <authorList>
            <person name="Alves-Ferreira E."/>
            <person name="Grigg M."/>
            <person name="Lorenzi H."/>
            <person name="Galac M."/>
        </authorList>
    </citation>
    <scope>NUCLEOTIDE SEQUENCE [LARGE SCALE GENOMIC DNA]</scope>
    <source>
        <strain evidence="2 3">EAF2021</strain>
    </source>
</reference>
<dbReference type="Proteomes" id="UP001470230">
    <property type="component" value="Unassembled WGS sequence"/>
</dbReference>
<dbReference type="SUPFAM" id="SSF81901">
    <property type="entry name" value="HCP-like"/>
    <property type="match status" value="2"/>
</dbReference>
<dbReference type="InterPro" id="IPR050767">
    <property type="entry name" value="Sel1_AlgK"/>
</dbReference>
<gene>
    <name evidence="2" type="ORF">M9Y10_035912</name>
</gene>
<dbReference type="InterPro" id="IPR006597">
    <property type="entry name" value="Sel1-like"/>
</dbReference>
<dbReference type="Gene3D" id="1.25.40.10">
    <property type="entry name" value="Tetratricopeptide repeat domain"/>
    <property type="match status" value="1"/>
</dbReference>
<sequence length="408" mass="47286">MNYVSSIETLREEFIVPQKFVENDICVREVKIIDTEIENDDLNKETSASATNTIEELISCNDGNKLMHFFNDNCDKETINSVFNRCLSESPYLFLSTCEEGISINNPVAHHKYALYLMKNNDEVDKKTTFEKARNHLKFACKNGFDLSYFLLSRLSHEYFKEDSYAYEIAKEGAIKKEKYSKSLLGHFITHGIGTKKDFQRGISTMLESGADDFNEIFSTDIGIYYINKIEEEKEKKEEMRRKAFECFEKAFNANQTRATINNYGLCFMLGIGTEKNMKKAKEIFLICAYQNDSNSMYHIGFILEETDPEKSLFYYKQAAECGSTHAQLEYAHLLLKQGETKEAARYFKGLLKEAISSQTFRSVSCLRQKIQKNLSNTSKLRQIMVMLKQRKNLLKNHPLKTIQKKHI</sequence>
<evidence type="ECO:0000256" key="1">
    <source>
        <dbReference type="ARBA" id="ARBA00038101"/>
    </source>
</evidence>
<keyword evidence="3" id="KW-1185">Reference proteome</keyword>
<protein>
    <submittedName>
        <fullName evidence="2">Uncharacterized protein</fullName>
    </submittedName>
</protein>
<dbReference type="Pfam" id="PF08238">
    <property type="entry name" value="Sel1"/>
    <property type="match status" value="4"/>
</dbReference>
<organism evidence="2 3">
    <name type="scientific">Tritrichomonas musculus</name>
    <dbReference type="NCBI Taxonomy" id="1915356"/>
    <lineage>
        <taxon>Eukaryota</taxon>
        <taxon>Metamonada</taxon>
        <taxon>Parabasalia</taxon>
        <taxon>Tritrichomonadida</taxon>
        <taxon>Tritrichomonadidae</taxon>
        <taxon>Tritrichomonas</taxon>
    </lineage>
</organism>
<proteinExistence type="inferred from homology"/>